<dbReference type="AlphaFoldDB" id="A0A7C3KCE7"/>
<protein>
    <submittedName>
        <fullName evidence="4">Redoxin domain-containing protein</fullName>
    </submittedName>
</protein>
<feature type="domain" description="Thioredoxin" evidence="3">
    <location>
        <begin position="31"/>
        <end position="159"/>
    </location>
</feature>
<dbReference type="InterPro" id="IPR036249">
    <property type="entry name" value="Thioredoxin-like_sf"/>
</dbReference>
<feature type="transmembrane region" description="Helical" evidence="2">
    <location>
        <begin position="20"/>
        <end position="42"/>
    </location>
</feature>
<dbReference type="Pfam" id="PF00085">
    <property type="entry name" value="Thioredoxin"/>
    <property type="match status" value="1"/>
</dbReference>
<sequence length="199" mass="21261">MTNSPTPPPSSNSSAANLAVRFRNLVIVLVAVILSVAIFLGLRTETGTATLSTIAESSVPLNVALTNDKPTLIEFYANWCTSCQAMAPDMAELEEQYGKDVNFVMLNVDNSKWLPEILSYRVDGIPHFVFLSQAGEAKGETIGKQPKTIMEDNLVALLAGETLPYAKATGETSEFSAPVAPAKASTSDPRSHSSQVVSQ</sequence>
<dbReference type="PROSITE" id="PS00194">
    <property type="entry name" value="THIOREDOXIN_1"/>
    <property type="match status" value="1"/>
</dbReference>
<organism evidence="4">
    <name type="scientific">Oscillatoriales cyanobacterium SpSt-418</name>
    <dbReference type="NCBI Taxonomy" id="2282169"/>
    <lineage>
        <taxon>Bacteria</taxon>
        <taxon>Bacillati</taxon>
        <taxon>Cyanobacteriota</taxon>
        <taxon>Cyanophyceae</taxon>
        <taxon>Oscillatoriophycideae</taxon>
        <taxon>Oscillatoriales</taxon>
    </lineage>
</organism>
<dbReference type="CDD" id="cd02950">
    <property type="entry name" value="TxlA"/>
    <property type="match status" value="1"/>
</dbReference>
<evidence type="ECO:0000259" key="3">
    <source>
        <dbReference type="PROSITE" id="PS51352"/>
    </source>
</evidence>
<proteinExistence type="predicted"/>
<feature type="region of interest" description="Disordered" evidence="1">
    <location>
        <begin position="170"/>
        <end position="199"/>
    </location>
</feature>
<evidence type="ECO:0000313" key="4">
    <source>
        <dbReference type="EMBL" id="HFM96591.1"/>
    </source>
</evidence>
<dbReference type="GO" id="GO:0016671">
    <property type="term" value="F:oxidoreductase activity, acting on a sulfur group of donors, disulfide as acceptor"/>
    <property type="evidence" value="ECO:0007669"/>
    <property type="project" value="TreeGrafter"/>
</dbReference>
<dbReference type="PROSITE" id="PS51352">
    <property type="entry name" value="THIOREDOXIN_2"/>
    <property type="match status" value="1"/>
</dbReference>
<accession>A0A7C3KCE7</accession>
<dbReference type="Gene3D" id="3.40.30.10">
    <property type="entry name" value="Glutaredoxin"/>
    <property type="match status" value="1"/>
</dbReference>
<evidence type="ECO:0000256" key="2">
    <source>
        <dbReference type="SAM" id="Phobius"/>
    </source>
</evidence>
<dbReference type="PANTHER" id="PTHR47353:SF1">
    <property type="entry name" value="THIOREDOXIN-LIKE PROTEIN HCF164, CHLOROPLASTIC"/>
    <property type="match status" value="1"/>
</dbReference>
<feature type="compositionally biased region" description="Polar residues" evidence="1">
    <location>
        <begin position="184"/>
        <end position="199"/>
    </location>
</feature>
<dbReference type="InterPro" id="IPR044241">
    <property type="entry name" value="TxlA/HCF164"/>
</dbReference>
<keyword evidence="2" id="KW-0812">Transmembrane</keyword>
<dbReference type="FunFam" id="3.40.30.10:FF:000423">
    <property type="entry name" value="Thiol:disulfide interchange protein"/>
    <property type="match status" value="1"/>
</dbReference>
<comment type="caution">
    <text evidence="4">The sequence shown here is derived from an EMBL/GenBank/DDBJ whole genome shotgun (WGS) entry which is preliminary data.</text>
</comment>
<dbReference type="PANTHER" id="PTHR47353">
    <property type="entry name" value="THIOREDOXIN-LIKE PROTEIN HCF164, CHLOROPLASTIC"/>
    <property type="match status" value="1"/>
</dbReference>
<keyword evidence="2" id="KW-1133">Transmembrane helix</keyword>
<evidence type="ECO:0000256" key="1">
    <source>
        <dbReference type="SAM" id="MobiDB-lite"/>
    </source>
</evidence>
<dbReference type="EMBL" id="DSRU01000035">
    <property type="protein sequence ID" value="HFM96591.1"/>
    <property type="molecule type" value="Genomic_DNA"/>
</dbReference>
<keyword evidence="2" id="KW-0472">Membrane</keyword>
<reference evidence="4" key="1">
    <citation type="journal article" date="2020" name="mSystems">
        <title>Genome- and Community-Level Interaction Insights into Carbon Utilization and Element Cycling Functions of Hydrothermarchaeota in Hydrothermal Sediment.</title>
        <authorList>
            <person name="Zhou Z."/>
            <person name="Liu Y."/>
            <person name="Xu W."/>
            <person name="Pan J."/>
            <person name="Luo Z.H."/>
            <person name="Li M."/>
        </authorList>
    </citation>
    <scope>NUCLEOTIDE SEQUENCE [LARGE SCALE GENOMIC DNA]</scope>
    <source>
        <strain evidence="4">SpSt-418</strain>
    </source>
</reference>
<name>A0A7C3KCE7_9CYAN</name>
<dbReference type="SUPFAM" id="SSF52833">
    <property type="entry name" value="Thioredoxin-like"/>
    <property type="match status" value="1"/>
</dbReference>
<dbReference type="InterPro" id="IPR017937">
    <property type="entry name" value="Thioredoxin_CS"/>
</dbReference>
<dbReference type="InterPro" id="IPR013766">
    <property type="entry name" value="Thioredoxin_domain"/>
</dbReference>
<gene>
    <name evidence="4" type="ORF">ENR64_02270</name>
</gene>